<accession>Q5C3B8</accession>
<dbReference type="AlphaFoldDB" id="Q5C3B8"/>
<evidence type="ECO:0000313" key="1">
    <source>
        <dbReference type="EMBL" id="AAX25857.1"/>
    </source>
</evidence>
<organism evidence="1">
    <name type="scientific">Schistosoma japonicum</name>
    <name type="common">Blood fluke</name>
    <dbReference type="NCBI Taxonomy" id="6182"/>
    <lineage>
        <taxon>Eukaryota</taxon>
        <taxon>Metazoa</taxon>
        <taxon>Spiralia</taxon>
        <taxon>Lophotrochozoa</taxon>
        <taxon>Platyhelminthes</taxon>
        <taxon>Trematoda</taxon>
        <taxon>Digenea</taxon>
        <taxon>Strigeidida</taxon>
        <taxon>Schistosomatoidea</taxon>
        <taxon>Schistosomatidae</taxon>
        <taxon>Schistosoma</taxon>
    </lineage>
</organism>
<sequence>MLVLFIRCCVSLLTRLLTLRCFVNFRTTCRILSFRMMLTFWKWIRLTTSMIFF</sequence>
<name>Q5C3B8_SCHJA</name>
<proteinExistence type="evidence at transcript level"/>
<protein>
    <submittedName>
        <fullName evidence="1">Uncharacterized protein</fullName>
    </submittedName>
</protein>
<dbReference type="EMBL" id="AY809968">
    <property type="protein sequence ID" value="AAX25857.1"/>
    <property type="molecule type" value="mRNA"/>
</dbReference>
<reference evidence="1" key="1">
    <citation type="submission" date="2005-03" db="EMBL/GenBank/DDBJ databases">
        <authorList>
            <person name="Han Z."/>
        </authorList>
    </citation>
    <scope>NUCLEOTIDE SEQUENCE</scope>
</reference>
<reference evidence="1" key="2">
    <citation type="journal article" date="2006" name="PLoS Pathog.">
        <title>New perspectives on host-parasite interplay by comparative transcriptomic and proteomic analyses of Schistosoma japonicum.</title>
        <authorList>
            <person name="Liu F."/>
            <person name="Lu J."/>
            <person name="Hu W."/>
            <person name="Wang S.Y."/>
            <person name="Cui S.J."/>
            <person name="Chi M."/>
            <person name="Yan Q."/>
            <person name="Wang X.R."/>
            <person name="Song H.D."/>
            <person name="Xu X.N."/>
            <person name="Wang J.J."/>
            <person name="Zhang X.L."/>
            <person name="Zhang X."/>
            <person name="Wang Z.Q."/>
            <person name="Xue C.L."/>
            <person name="Brindley P.J."/>
            <person name="McManus D.P."/>
            <person name="Yang P.Y."/>
            <person name="Feng Z."/>
            <person name="Chen Z."/>
            <person name="Han Z.G."/>
        </authorList>
    </citation>
    <scope>NUCLEOTIDE SEQUENCE</scope>
</reference>